<accession>A0A0D7WWH9</accession>
<comment type="caution">
    <text evidence="1">The sequence shown here is derived from an EMBL/GenBank/DDBJ whole genome shotgun (WGS) entry which is preliminary data.</text>
</comment>
<reference evidence="1 2" key="1">
    <citation type="submission" date="2014-11" db="EMBL/GenBank/DDBJ databases">
        <title>Draft Genome Sequences of Paenibacillus polymyxa NRRL B-30509 and Paenibacillus terrae NRRL B-30644, Strains from a Poultry Environment that Produce Tridecaptin A and Paenicidins.</title>
        <authorList>
            <person name="van Belkum M.J."/>
            <person name="Lohans C.T."/>
            <person name="Vederas J.C."/>
        </authorList>
    </citation>
    <scope>NUCLEOTIDE SEQUENCE [LARGE SCALE GENOMIC DNA]</scope>
    <source>
        <strain evidence="1 2">NRRL B-30644</strain>
    </source>
</reference>
<protein>
    <submittedName>
        <fullName evidence="1">Uncharacterized protein</fullName>
    </submittedName>
</protein>
<sequence>MSKEEEELHRIYKQAMRRIDELVEEVFQICDDVADTNHYEKDWVLDRFREKFNKARRTSK</sequence>
<name>A0A0D7WWH9_9BACL</name>
<dbReference type="OrthoDB" id="9930652at2"/>
<evidence type="ECO:0000313" key="1">
    <source>
        <dbReference type="EMBL" id="KJD43319.1"/>
    </source>
</evidence>
<proteinExistence type="predicted"/>
<dbReference type="AlphaFoldDB" id="A0A0D7WWH9"/>
<evidence type="ECO:0000313" key="2">
    <source>
        <dbReference type="Proteomes" id="UP000032534"/>
    </source>
</evidence>
<dbReference type="Proteomes" id="UP000032534">
    <property type="component" value="Unassembled WGS sequence"/>
</dbReference>
<dbReference type="PATRIC" id="fig|159743.3.peg.5203"/>
<dbReference type="EMBL" id="JTHP01000061">
    <property type="protein sequence ID" value="KJD43319.1"/>
    <property type="molecule type" value="Genomic_DNA"/>
</dbReference>
<keyword evidence="2" id="KW-1185">Reference proteome</keyword>
<gene>
    <name evidence="1" type="ORF">QD47_23405</name>
</gene>
<organism evidence="1 2">
    <name type="scientific">Paenibacillus terrae</name>
    <dbReference type="NCBI Taxonomy" id="159743"/>
    <lineage>
        <taxon>Bacteria</taxon>
        <taxon>Bacillati</taxon>
        <taxon>Bacillota</taxon>
        <taxon>Bacilli</taxon>
        <taxon>Bacillales</taxon>
        <taxon>Paenibacillaceae</taxon>
        <taxon>Paenibacillus</taxon>
    </lineage>
</organism>